<dbReference type="CDD" id="cd01169">
    <property type="entry name" value="HMPP_kinase"/>
    <property type="match status" value="1"/>
</dbReference>
<keyword evidence="7 11" id="KW-0418">Kinase</keyword>
<sequence>MATIATGAATRPRVLAVAGTDPTGGAGIQADLKSIAAHGGYGMAVVTALVAQNTHGVRALHVPPPAFLAQQLRAVSDDVEIDAVKLGMLYSADLVDVVAAWLDDVRPPIVVLDPVLGATSETHGGGGLLDDGARLLDDDTARGTVAALRALCSHVDVVTPNIPELAVLCGEPEAAAWDPAVVQARALADRTGATVLLKGGHLAGDDCPDALVTPTSVTVVPGRRVGSTSTHGTGCSLSSALATLAASGLPWHEALTEAKAWLAGAIAHGEALAVGSGPGPVDHFHHLRG</sequence>
<dbReference type="NCBIfam" id="TIGR00097">
    <property type="entry name" value="HMP-P_kinase"/>
    <property type="match status" value="1"/>
</dbReference>
<dbReference type="GO" id="GO:0005829">
    <property type="term" value="C:cytosol"/>
    <property type="evidence" value="ECO:0007669"/>
    <property type="project" value="TreeGrafter"/>
</dbReference>
<dbReference type="UniPathway" id="UPA00060">
    <property type="reaction ID" value="UER00138"/>
</dbReference>
<evidence type="ECO:0000256" key="6">
    <source>
        <dbReference type="ARBA" id="ARBA00022741"/>
    </source>
</evidence>
<dbReference type="EMBL" id="CP001821">
    <property type="protein sequence ID" value="ACZ30484.1"/>
    <property type="molecule type" value="Genomic_DNA"/>
</dbReference>
<evidence type="ECO:0000256" key="1">
    <source>
        <dbReference type="ARBA" id="ARBA00000151"/>
    </source>
</evidence>
<dbReference type="RefSeq" id="WP_012878226.1">
    <property type="nucleotide sequence ID" value="NC_013530.1"/>
</dbReference>
<dbReference type="STRING" id="446471.Xcel_1453"/>
<dbReference type="GO" id="GO:0009228">
    <property type="term" value="P:thiamine biosynthetic process"/>
    <property type="evidence" value="ECO:0007669"/>
    <property type="project" value="UniProtKB-KW"/>
</dbReference>
<evidence type="ECO:0000256" key="8">
    <source>
        <dbReference type="ARBA" id="ARBA00022840"/>
    </source>
</evidence>
<dbReference type="eggNOG" id="COG0351">
    <property type="taxonomic scope" value="Bacteria"/>
</dbReference>
<comment type="catalytic activity">
    <reaction evidence="2">
        <text>4-amino-2-methyl-5-(phosphooxymethyl)pyrimidine + ATP = 4-amino-2-methyl-5-(diphosphooxymethyl)pyrimidine + ADP</text>
        <dbReference type="Rhea" id="RHEA:19893"/>
        <dbReference type="ChEBI" id="CHEBI:30616"/>
        <dbReference type="ChEBI" id="CHEBI:57841"/>
        <dbReference type="ChEBI" id="CHEBI:58354"/>
        <dbReference type="ChEBI" id="CHEBI:456216"/>
        <dbReference type="EC" id="2.7.4.7"/>
    </reaction>
</comment>
<dbReference type="AlphaFoldDB" id="D1BRZ2"/>
<reference evidence="12" key="1">
    <citation type="submission" date="2009-11" db="EMBL/GenBank/DDBJ databases">
        <title>The complete chromosome of Xylanimonas cellulosilytica DSM 15894.</title>
        <authorList>
            <consortium name="US DOE Joint Genome Institute (JGI-PGF)"/>
            <person name="Lucas S."/>
            <person name="Copeland A."/>
            <person name="Lapidus A."/>
            <person name="Glavina del Rio T."/>
            <person name="Dalin E."/>
            <person name="Tice H."/>
            <person name="Bruce D."/>
            <person name="Goodwin L."/>
            <person name="Pitluck S."/>
            <person name="Kyrpides N."/>
            <person name="Mavromatis K."/>
            <person name="Ivanova N."/>
            <person name="Mikhailova N."/>
            <person name="Foster B."/>
            <person name="Clum A."/>
            <person name="Brettin T."/>
            <person name="Detter J.C."/>
            <person name="Han C."/>
            <person name="Larimer F."/>
            <person name="Land M."/>
            <person name="Hauser L."/>
            <person name="Markowitz V."/>
            <person name="Cheng J.F."/>
            <person name="Hugenholtz P."/>
            <person name="Woyke T."/>
            <person name="Wu D."/>
            <person name="Gehrich-Schroeter G."/>
            <person name="Schneider S."/>
            <person name="Pukall S.R."/>
            <person name="Klenk H.P."/>
            <person name="Eisen J.A."/>
        </authorList>
    </citation>
    <scope>NUCLEOTIDE SEQUENCE [LARGE SCALE GENOMIC DNA]</scope>
    <source>
        <strain evidence="12">DSM 15894 / CECT 5975 / LMG 20990 / XIL07</strain>
    </source>
</reference>
<dbReference type="KEGG" id="xce:Xcel_1453"/>
<keyword evidence="6" id="KW-0547">Nucleotide-binding</keyword>
<evidence type="ECO:0000256" key="5">
    <source>
        <dbReference type="ARBA" id="ARBA00022679"/>
    </source>
</evidence>
<comment type="pathway">
    <text evidence="4">Cofactor biosynthesis; thiamine diphosphate biosynthesis; 4-amino-2-methyl-5-diphosphomethylpyrimidine from 5-amino-1-(5-phospho-D-ribosyl)imidazole: step 3/3.</text>
</comment>
<dbReference type="GO" id="GO:0008972">
    <property type="term" value="F:phosphomethylpyrimidine kinase activity"/>
    <property type="evidence" value="ECO:0007669"/>
    <property type="project" value="UniProtKB-EC"/>
</dbReference>
<evidence type="ECO:0000256" key="4">
    <source>
        <dbReference type="ARBA" id="ARBA00004769"/>
    </source>
</evidence>
<dbReference type="InterPro" id="IPR029056">
    <property type="entry name" value="Ribokinase-like"/>
</dbReference>
<dbReference type="GO" id="GO:0008902">
    <property type="term" value="F:hydroxymethylpyrimidine kinase activity"/>
    <property type="evidence" value="ECO:0007669"/>
    <property type="project" value="UniProtKB-EC"/>
</dbReference>
<comment type="catalytic activity">
    <reaction evidence="1">
        <text>4-amino-5-hydroxymethyl-2-methylpyrimidine + ATP = 4-amino-2-methyl-5-(phosphooxymethyl)pyrimidine + ADP + H(+)</text>
        <dbReference type="Rhea" id="RHEA:23096"/>
        <dbReference type="ChEBI" id="CHEBI:15378"/>
        <dbReference type="ChEBI" id="CHEBI:16892"/>
        <dbReference type="ChEBI" id="CHEBI:30616"/>
        <dbReference type="ChEBI" id="CHEBI:58354"/>
        <dbReference type="ChEBI" id="CHEBI:456216"/>
        <dbReference type="EC" id="2.7.1.49"/>
    </reaction>
</comment>
<dbReference type="PANTHER" id="PTHR20858">
    <property type="entry name" value="PHOSPHOMETHYLPYRIMIDINE KINASE"/>
    <property type="match status" value="1"/>
</dbReference>
<dbReference type="Pfam" id="PF08543">
    <property type="entry name" value="Phos_pyr_kin"/>
    <property type="match status" value="1"/>
</dbReference>
<proteinExistence type="predicted"/>
<dbReference type="FunFam" id="3.40.1190.20:FF:000003">
    <property type="entry name" value="Phosphomethylpyrimidine kinase ThiD"/>
    <property type="match status" value="1"/>
</dbReference>
<evidence type="ECO:0000256" key="7">
    <source>
        <dbReference type="ARBA" id="ARBA00022777"/>
    </source>
</evidence>
<dbReference type="HOGENOM" id="CLU_020520_0_3_11"/>
<dbReference type="SUPFAM" id="SSF53613">
    <property type="entry name" value="Ribokinase-like"/>
    <property type="match status" value="1"/>
</dbReference>
<dbReference type="Proteomes" id="UP000002255">
    <property type="component" value="Chromosome"/>
</dbReference>
<evidence type="ECO:0000313" key="12">
    <source>
        <dbReference type="Proteomes" id="UP000002255"/>
    </source>
</evidence>
<protein>
    <submittedName>
        <fullName evidence="11">Phosphomethylpyrimidine kinase</fullName>
        <ecNumber evidence="11">2.7.4.7</ecNumber>
    </submittedName>
</protein>
<evidence type="ECO:0000259" key="10">
    <source>
        <dbReference type="Pfam" id="PF08543"/>
    </source>
</evidence>
<organism evidence="11 12">
    <name type="scientific">Xylanimonas cellulosilytica (strain DSM 15894 / JCM 12276 / CECT 5975 / KCTC 9989 / LMG 20990 / NBRC 107835 / XIL07)</name>
    <dbReference type="NCBI Taxonomy" id="446471"/>
    <lineage>
        <taxon>Bacteria</taxon>
        <taxon>Bacillati</taxon>
        <taxon>Actinomycetota</taxon>
        <taxon>Actinomycetes</taxon>
        <taxon>Micrococcales</taxon>
        <taxon>Promicromonosporaceae</taxon>
        <taxon>Xylanimonas</taxon>
    </lineage>
</organism>
<dbReference type="Gene3D" id="3.40.1190.20">
    <property type="match status" value="1"/>
</dbReference>
<dbReference type="GO" id="GO:0009229">
    <property type="term" value="P:thiamine diphosphate biosynthetic process"/>
    <property type="evidence" value="ECO:0007669"/>
    <property type="project" value="UniProtKB-UniPathway"/>
</dbReference>
<keyword evidence="12" id="KW-1185">Reference proteome</keyword>
<gene>
    <name evidence="11" type="ordered locus">Xcel_1453</name>
</gene>
<name>D1BRZ2_XYLCX</name>
<accession>D1BRZ2</accession>
<evidence type="ECO:0000256" key="2">
    <source>
        <dbReference type="ARBA" id="ARBA00000565"/>
    </source>
</evidence>
<feature type="domain" description="Pyridoxamine kinase/Phosphomethylpyrimidine kinase" evidence="10">
    <location>
        <begin position="21"/>
        <end position="282"/>
    </location>
</feature>
<keyword evidence="5 11" id="KW-0808">Transferase</keyword>
<dbReference type="EC" id="2.7.4.7" evidence="11"/>
<evidence type="ECO:0000256" key="3">
    <source>
        <dbReference type="ARBA" id="ARBA00003848"/>
    </source>
</evidence>
<keyword evidence="9" id="KW-0784">Thiamine biosynthesis</keyword>
<dbReference type="PANTHER" id="PTHR20858:SF17">
    <property type="entry name" value="HYDROXYMETHYLPYRIMIDINE_PHOSPHOMETHYLPYRIMIDINE KINASE THI20-RELATED"/>
    <property type="match status" value="1"/>
</dbReference>
<reference evidence="11 12" key="2">
    <citation type="journal article" date="2010" name="Stand. Genomic Sci.">
        <title>Complete genome sequence of Xylanimonas cellulosilytica type strain (XIL07).</title>
        <authorList>
            <person name="Foster B."/>
            <person name="Pukall R."/>
            <person name="Abt B."/>
            <person name="Nolan M."/>
            <person name="Glavina Del Rio T."/>
            <person name="Chen F."/>
            <person name="Lucas S."/>
            <person name="Tice H."/>
            <person name="Pitluck S."/>
            <person name="Cheng J.-F."/>
            <person name="Chertkov O."/>
            <person name="Brettin T."/>
            <person name="Han C."/>
            <person name="Detter J.C."/>
            <person name="Bruce D."/>
            <person name="Goodwin L."/>
            <person name="Ivanova N."/>
            <person name="Mavromatis K."/>
            <person name="Pati A."/>
            <person name="Mikhailova N."/>
            <person name="Chen A."/>
            <person name="Palaniappan K."/>
            <person name="Land M."/>
            <person name="Hauser L."/>
            <person name="Chang Y.-J."/>
            <person name="Jeffries C.D."/>
            <person name="Chain P."/>
            <person name="Rohde M."/>
            <person name="Goeker M."/>
            <person name="Bristow J."/>
            <person name="Eisen J.A."/>
            <person name="Markowitz V."/>
            <person name="Hugenholtz P."/>
            <person name="Kyrpides N.C."/>
            <person name="Klenk H.-P."/>
            <person name="Lapidus A."/>
        </authorList>
    </citation>
    <scope>NUCLEOTIDE SEQUENCE [LARGE SCALE GENOMIC DNA]</scope>
    <source>
        <strain evidence="12">DSM 15894 / CECT 5975 / LMG 20990 / XIL07</strain>
    </source>
</reference>
<comment type="function">
    <text evidence="3">Catalyzes the phosphorylation of hydroxymethylpyrimidine phosphate (HMP-P) to HMP-PP, and of HMP to HMP-P.</text>
</comment>
<evidence type="ECO:0000256" key="9">
    <source>
        <dbReference type="ARBA" id="ARBA00022977"/>
    </source>
</evidence>
<dbReference type="InterPro" id="IPR004399">
    <property type="entry name" value="HMP/HMP-P_kinase_dom"/>
</dbReference>
<dbReference type="GO" id="GO:0005524">
    <property type="term" value="F:ATP binding"/>
    <property type="evidence" value="ECO:0007669"/>
    <property type="project" value="UniProtKB-KW"/>
</dbReference>
<keyword evidence="8" id="KW-0067">ATP-binding</keyword>
<evidence type="ECO:0000313" key="11">
    <source>
        <dbReference type="EMBL" id="ACZ30484.1"/>
    </source>
</evidence>
<dbReference type="InterPro" id="IPR013749">
    <property type="entry name" value="PM/HMP-P_kinase-1"/>
</dbReference>